<evidence type="ECO:0000313" key="1">
    <source>
        <dbReference type="EMBL" id="WAQ95508.1"/>
    </source>
</evidence>
<reference evidence="1" key="1">
    <citation type="submission" date="2022-11" db="EMBL/GenBank/DDBJ databases">
        <title>Centuries of genome instability and evolution in soft-shell clam transmissible cancer (bioRxiv).</title>
        <authorList>
            <person name="Hart S.F.M."/>
            <person name="Yonemitsu M.A."/>
            <person name="Giersch R.M."/>
            <person name="Beal B.F."/>
            <person name="Arriagada G."/>
            <person name="Davis B.W."/>
            <person name="Ostrander E.A."/>
            <person name="Goff S.P."/>
            <person name="Metzger M.J."/>
        </authorList>
    </citation>
    <scope>NUCLEOTIDE SEQUENCE</scope>
    <source>
        <strain evidence="1">MELC-2E11</strain>
        <tissue evidence="1">Siphon/mantle</tissue>
    </source>
</reference>
<proteinExistence type="predicted"/>
<keyword evidence="2" id="KW-1185">Reference proteome</keyword>
<accession>A0ABY7DDX9</accession>
<protein>
    <submittedName>
        <fullName evidence="1">Uncharacterized protein</fullName>
    </submittedName>
</protein>
<name>A0ABY7DDX9_MYAAR</name>
<evidence type="ECO:0000313" key="2">
    <source>
        <dbReference type="Proteomes" id="UP001164746"/>
    </source>
</evidence>
<dbReference type="Proteomes" id="UP001164746">
    <property type="component" value="Chromosome 2"/>
</dbReference>
<gene>
    <name evidence="1" type="ORF">MAR_028198</name>
</gene>
<dbReference type="EMBL" id="CP111013">
    <property type="protein sequence ID" value="WAQ95508.1"/>
    <property type="molecule type" value="Genomic_DNA"/>
</dbReference>
<sequence>MDSRWDFRSTFPGFSIIVLVISAHGFEIEATSAHSRLNLLQALQLLQHRSTHAYLADNIVPYKEDSINDFDTSPTYLDGSLLVETPVPGRETSANKRGWEDVSFAWRQPLHKRGWESIRGLVSFPRKLSPKRALAMVRNLWRIPEIREKYKALLREGKRSDEQLVNVPVQSGDDNPTWMMDEIEYDQNGIPTFMLPHDDTFSGEELGAKLPANNHYESGRFKQKDRLTKRGWEFVGNFQVGKRSSNNPNVKTSKTTRGWEDMRWKRNGLRLLNGQYSLPRKINPYLTQRMLPTGDHTPLGKRELYPSATNKELLLNEVYKSRGLEPISYDIDNEKRGWEMFSWKRTLPVISRYSQSSSNVFLGEPDVFHSLRRKRSVTIDGPRNADQEKAVQMVRKYVKGNRDGLRRMFELPEWKQNQHRYDGQQTSLPLDTNTDGRVDRNRRGWEFLDTWKKNNYFNLDEHTGLVEKPETYKRGWEPIKWKRTSLDKDNGDVYGKDKLKLNDEIIAMFPHYNKDENTLAPTNDVMEKE</sequence>
<organism evidence="1 2">
    <name type="scientific">Mya arenaria</name>
    <name type="common">Soft-shell clam</name>
    <dbReference type="NCBI Taxonomy" id="6604"/>
    <lineage>
        <taxon>Eukaryota</taxon>
        <taxon>Metazoa</taxon>
        <taxon>Spiralia</taxon>
        <taxon>Lophotrochozoa</taxon>
        <taxon>Mollusca</taxon>
        <taxon>Bivalvia</taxon>
        <taxon>Autobranchia</taxon>
        <taxon>Heteroconchia</taxon>
        <taxon>Euheterodonta</taxon>
        <taxon>Imparidentia</taxon>
        <taxon>Neoheterodontei</taxon>
        <taxon>Myida</taxon>
        <taxon>Myoidea</taxon>
        <taxon>Myidae</taxon>
        <taxon>Mya</taxon>
    </lineage>
</organism>